<dbReference type="PANTHER" id="PTHR22642:SF2">
    <property type="entry name" value="PROTEIN LONG AFTER FAR-RED 3"/>
    <property type="match status" value="1"/>
</dbReference>
<dbReference type="EMBL" id="FOOG01000002">
    <property type="protein sequence ID" value="SFF57666.1"/>
    <property type="molecule type" value="Genomic_DNA"/>
</dbReference>
<keyword evidence="3" id="KW-1185">Reference proteome</keyword>
<protein>
    <recommendedName>
        <fullName evidence="1">Amidohydrolase 3 domain-containing protein</fullName>
    </recommendedName>
</protein>
<dbReference type="OrthoDB" id="9767366at2"/>
<accession>A0A1I2JY29</accession>
<dbReference type="PANTHER" id="PTHR22642">
    <property type="entry name" value="IMIDAZOLONEPROPIONASE"/>
    <property type="match status" value="1"/>
</dbReference>
<dbReference type="RefSeq" id="WP_089749616.1">
    <property type="nucleotide sequence ID" value="NZ_FOOG01000002.1"/>
</dbReference>
<dbReference type="AlphaFoldDB" id="A0A1I2JY29"/>
<dbReference type="SUPFAM" id="SSF51338">
    <property type="entry name" value="Composite domain of metallo-dependent hydrolases"/>
    <property type="match status" value="1"/>
</dbReference>
<dbReference type="Gene3D" id="3.20.20.140">
    <property type="entry name" value="Metal-dependent hydrolases"/>
    <property type="match status" value="1"/>
</dbReference>
<sequence>MKATKIFVNGEVFTSDSDGSIAEAIAIKDTHIIHVGSTTEVMNMADEQTKTFDLEGCSLLPGFIDAHAHLELYGTNQLGVNCKTTESIEELQAKLRDAAEQTPEGEWVRGWGYNQNHLSEKRHLTKYDLDNVSKSHPIIVVRTCGHISCVNSKALELAEITNETPDPPGGTFHKENGELSGLLLEAAHMNTFQIADYSEEEVMQGLEIASVDFLKHGITSVHDAGGYGTKHIRYLQKAVKENKIKQSVYALYGSLYESTAMVEAGIQSGIVTGLGNHRFKIGPAKVFIDGSSSGPTCKMREAYTSNPADSGVLYMDQQALTDSLGAAHRLGWQITAHAMGDEAVEMLLHTIEEALTSHPRDDHRHRLEHSGFTPDDLLQKIKATRSIPIPNPAFLYEFGDGYLNDYGDRVRNMFPLRSFVDHQVPFALGSDSPITSVNPFLGMYAAVTRKSKSGEPVGMEQSISIEEAIRAYTRAGAHASFEEDQKGSLETGKLADLVVLDRPILSRNTEELLDAGVVMTVLNGEIAYHKQKEDVH</sequence>
<dbReference type="Gene3D" id="2.30.40.10">
    <property type="entry name" value="Urease, subunit C, domain 1"/>
    <property type="match status" value="1"/>
</dbReference>
<dbReference type="InterPro" id="IPR013108">
    <property type="entry name" value="Amidohydro_3"/>
</dbReference>
<organism evidence="2 3">
    <name type="scientific">Halobacillus alkaliphilus</name>
    <dbReference type="NCBI Taxonomy" id="396056"/>
    <lineage>
        <taxon>Bacteria</taxon>
        <taxon>Bacillati</taxon>
        <taxon>Bacillota</taxon>
        <taxon>Bacilli</taxon>
        <taxon>Bacillales</taxon>
        <taxon>Bacillaceae</taxon>
        <taxon>Halobacillus</taxon>
    </lineage>
</organism>
<evidence type="ECO:0000313" key="2">
    <source>
        <dbReference type="EMBL" id="SFF57666.1"/>
    </source>
</evidence>
<dbReference type="CDD" id="cd01300">
    <property type="entry name" value="YtcJ_like"/>
    <property type="match status" value="1"/>
</dbReference>
<dbReference type="InterPro" id="IPR033932">
    <property type="entry name" value="YtcJ-like"/>
</dbReference>
<dbReference type="Proteomes" id="UP000198897">
    <property type="component" value="Unassembled WGS sequence"/>
</dbReference>
<dbReference type="GO" id="GO:0016810">
    <property type="term" value="F:hydrolase activity, acting on carbon-nitrogen (but not peptide) bonds"/>
    <property type="evidence" value="ECO:0007669"/>
    <property type="project" value="InterPro"/>
</dbReference>
<dbReference type="InterPro" id="IPR011059">
    <property type="entry name" value="Metal-dep_hydrolase_composite"/>
</dbReference>
<gene>
    <name evidence="2" type="ORF">SAMN05216353_10299</name>
</gene>
<proteinExistence type="predicted"/>
<evidence type="ECO:0000259" key="1">
    <source>
        <dbReference type="Pfam" id="PF07969"/>
    </source>
</evidence>
<name>A0A1I2JY29_9BACI</name>
<evidence type="ECO:0000313" key="3">
    <source>
        <dbReference type="Proteomes" id="UP000198897"/>
    </source>
</evidence>
<dbReference type="Gene3D" id="3.10.310.70">
    <property type="match status" value="1"/>
</dbReference>
<reference evidence="3" key="1">
    <citation type="submission" date="2016-10" db="EMBL/GenBank/DDBJ databases">
        <authorList>
            <person name="Varghese N."/>
            <person name="Submissions S."/>
        </authorList>
    </citation>
    <scope>NUCLEOTIDE SEQUENCE [LARGE SCALE GENOMIC DNA]</scope>
    <source>
        <strain evidence="3">FP5</strain>
    </source>
</reference>
<dbReference type="Pfam" id="PF07969">
    <property type="entry name" value="Amidohydro_3"/>
    <property type="match status" value="1"/>
</dbReference>
<dbReference type="SUPFAM" id="SSF51556">
    <property type="entry name" value="Metallo-dependent hydrolases"/>
    <property type="match status" value="1"/>
</dbReference>
<feature type="domain" description="Amidohydrolase 3" evidence="1">
    <location>
        <begin position="50"/>
        <end position="528"/>
    </location>
</feature>
<dbReference type="InterPro" id="IPR032466">
    <property type="entry name" value="Metal_Hydrolase"/>
</dbReference>